<evidence type="ECO:0000313" key="9">
    <source>
        <dbReference type="EMBL" id="ACX52464.1"/>
    </source>
</evidence>
<keyword evidence="4 8" id="KW-0812">Transmembrane</keyword>
<dbReference type="KEGG" id="adg:Adeg_1362"/>
<evidence type="ECO:0000256" key="8">
    <source>
        <dbReference type="SAM" id="Phobius"/>
    </source>
</evidence>
<organism evidence="9 10">
    <name type="scientific">Ammonifex degensii (strain DSM 10501 / KC4)</name>
    <dbReference type="NCBI Taxonomy" id="429009"/>
    <lineage>
        <taxon>Bacteria</taxon>
        <taxon>Bacillati</taxon>
        <taxon>Bacillota</taxon>
        <taxon>Clostridia</taxon>
        <taxon>Thermoanaerobacterales</taxon>
        <taxon>Thermoanaerobacteraceae</taxon>
        <taxon>Ammonifex</taxon>
    </lineage>
</organism>
<dbReference type="CDD" id="cd01127">
    <property type="entry name" value="TrwB_TraG_TraD_VirD4"/>
    <property type="match status" value="1"/>
</dbReference>
<keyword evidence="5 8" id="KW-1133">Transmembrane helix</keyword>
<dbReference type="GO" id="GO:0005886">
    <property type="term" value="C:plasma membrane"/>
    <property type="evidence" value="ECO:0007669"/>
    <property type="project" value="UniProtKB-SubCell"/>
</dbReference>
<comment type="subcellular location">
    <subcellularLocation>
        <location evidence="1">Cell membrane</location>
        <topology evidence="1">Multi-pass membrane protein</topology>
    </subcellularLocation>
</comment>
<reference evidence="9 10" key="1">
    <citation type="submission" date="2009-10" db="EMBL/GenBank/DDBJ databases">
        <title>Complete sequence of chromosome of Ammonifex degensii KC4.</title>
        <authorList>
            <consortium name="US DOE Joint Genome Institute"/>
            <person name="Kerfeld C."/>
            <person name="Goodner B."/>
            <person name="Huber H."/>
            <person name="Stetter K."/>
            <person name="Lucas S."/>
            <person name="Copeland A."/>
            <person name="Lapidus A."/>
            <person name="Glavina del Rio T."/>
            <person name="Dalin E."/>
            <person name="Tice H."/>
            <person name="Bruce D."/>
            <person name="Goodwin L."/>
            <person name="Pitluck S."/>
            <person name="Saunders E."/>
            <person name="Brettin T."/>
            <person name="Detter J.C."/>
            <person name="Han C."/>
            <person name="Larimer F."/>
            <person name="Land M."/>
            <person name="Hauser L."/>
            <person name="Kyrpides N."/>
            <person name="Ovchinnikova G."/>
            <person name="Richardson P."/>
        </authorList>
    </citation>
    <scope>NUCLEOTIDE SEQUENCE [LARGE SCALE GENOMIC DNA]</scope>
    <source>
        <strain evidence="10">DSM 10501 / KC4</strain>
    </source>
</reference>
<evidence type="ECO:0000313" key="10">
    <source>
        <dbReference type="Proteomes" id="UP000002620"/>
    </source>
</evidence>
<dbReference type="InterPro" id="IPR003688">
    <property type="entry name" value="TraG/VirD4"/>
</dbReference>
<evidence type="ECO:0000256" key="6">
    <source>
        <dbReference type="ARBA" id="ARBA00023136"/>
    </source>
</evidence>
<dbReference type="RefSeq" id="WP_015739341.1">
    <property type="nucleotide sequence ID" value="NC_013385.1"/>
</dbReference>
<evidence type="ECO:0000256" key="1">
    <source>
        <dbReference type="ARBA" id="ARBA00004651"/>
    </source>
</evidence>
<evidence type="ECO:0000256" key="2">
    <source>
        <dbReference type="ARBA" id="ARBA00008806"/>
    </source>
</evidence>
<feature type="transmembrane region" description="Helical" evidence="8">
    <location>
        <begin position="55"/>
        <end position="83"/>
    </location>
</feature>
<keyword evidence="10" id="KW-1185">Reference proteome</keyword>
<gene>
    <name evidence="9" type="ordered locus">Adeg_1362</name>
</gene>
<keyword evidence="3" id="KW-1003">Cell membrane</keyword>
<name>C9R835_AMMDK</name>
<dbReference type="InterPro" id="IPR051539">
    <property type="entry name" value="T4SS-coupling_protein"/>
</dbReference>
<feature type="region of interest" description="Disordered" evidence="7">
    <location>
        <begin position="626"/>
        <end position="655"/>
    </location>
</feature>
<evidence type="ECO:0000256" key="3">
    <source>
        <dbReference type="ARBA" id="ARBA00022475"/>
    </source>
</evidence>
<evidence type="ECO:0000256" key="4">
    <source>
        <dbReference type="ARBA" id="ARBA00022692"/>
    </source>
</evidence>
<dbReference type="Gene3D" id="3.40.50.300">
    <property type="entry name" value="P-loop containing nucleotide triphosphate hydrolases"/>
    <property type="match status" value="1"/>
</dbReference>
<proteinExistence type="inferred from homology"/>
<comment type="similarity">
    <text evidence="2">Belongs to the VirD4/TraG family.</text>
</comment>
<dbReference type="Proteomes" id="UP000002620">
    <property type="component" value="Chromosome"/>
</dbReference>
<dbReference type="PANTHER" id="PTHR37937:SF1">
    <property type="entry name" value="CONJUGATIVE TRANSFER: DNA TRANSPORT"/>
    <property type="match status" value="1"/>
</dbReference>
<dbReference type="PANTHER" id="PTHR37937">
    <property type="entry name" value="CONJUGATIVE TRANSFER: DNA TRANSPORT"/>
    <property type="match status" value="1"/>
</dbReference>
<dbReference type="SUPFAM" id="SSF52540">
    <property type="entry name" value="P-loop containing nucleoside triphosphate hydrolases"/>
    <property type="match status" value="1"/>
</dbReference>
<dbReference type="HOGENOM" id="CLU_025491_0_0_9"/>
<evidence type="ECO:0000256" key="7">
    <source>
        <dbReference type="SAM" id="MobiDB-lite"/>
    </source>
</evidence>
<feature type="transmembrane region" description="Helical" evidence="8">
    <location>
        <begin position="20"/>
        <end position="43"/>
    </location>
</feature>
<keyword evidence="6 8" id="KW-0472">Membrane</keyword>
<sequence length="663" mass="73542">MRFLPVLFNRPGRVLVPSLVLLVFTLVAGFCWSYPLLLLWAGAVAWTAWQRRKDAVLACLLPWLLAALFYNAGALIFSLAALAKGGAMPAAKFWDWGWLGLAPLSPPDSWARAGLVVGMPASLLLGRLRRTTRHDERHVHGLRVADSPAKGTGRWGSDRDVADVCEFGPPGPGHGGVVLGKLKGRIVRAVPEKAPTVKRPAHALAVAGSGGGKTFCFVVPNVIAGACDGESLIVTDPKGELTPLLAPWLRKRMGYKVFVFNLADPRHSSFWNPLLECRTPVETYQAAQVLVLNAQERGKGSPFFTALEIQALTALMSLLRADFPEDQAHLRSVLSLLSWPKNRLKERFDSAYRAGKLDVEGHEAFRGAYSHWENAVAGLTSKLALFRDPDLARLLSRQELDLEAFGKEKAALFCVLPVGSDYLRPILAVFYHFLLDRLYTLARSSPGQRLPVPVRLILDEFANIGRIPKFQEIMATARGLGIKVLYVLQELQQLKDNYPGEDMSILGNTFVKVYLGGSEKPTREYFSRELGEAAVYVETERQDVTHPWNRLEAPKRTRTVVRRALMEADELGRLPEKNCVALLQGHYPLYLEKCGWTELPQAREIRELAGRTVADVVEARPDVQLQLPPYPEGEDEDGKPGNQEPRVRSGADDGDFIRCLFLP</sequence>
<dbReference type="AlphaFoldDB" id="C9R835"/>
<dbReference type="OrthoDB" id="9766496at2"/>
<protein>
    <submittedName>
        <fullName evidence="9">TRAG family protein</fullName>
    </submittedName>
</protein>
<dbReference type="STRING" id="429009.Adeg_1362"/>
<dbReference type="NCBIfam" id="NF045973">
    <property type="entry name" value="conju_CD1115"/>
    <property type="match status" value="1"/>
</dbReference>
<dbReference type="EMBL" id="CP001785">
    <property type="protein sequence ID" value="ACX52464.1"/>
    <property type="molecule type" value="Genomic_DNA"/>
</dbReference>
<dbReference type="eggNOG" id="COG3505">
    <property type="taxonomic scope" value="Bacteria"/>
</dbReference>
<accession>C9R835</accession>
<evidence type="ECO:0000256" key="5">
    <source>
        <dbReference type="ARBA" id="ARBA00022989"/>
    </source>
</evidence>
<dbReference type="Pfam" id="PF02534">
    <property type="entry name" value="T4SS-DNA_transf"/>
    <property type="match status" value="1"/>
</dbReference>
<dbReference type="InterPro" id="IPR027417">
    <property type="entry name" value="P-loop_NTPase"/>
</dbReference>